<dbReference type="Pfam" id="PF00374">
    <property type="entry name" value="NiFeSe_Hases"/>
    <property type="match status" value="2"/>
</dbReference>
<evidence type="ECO:0000313" key="2">
    <source>
        <dbReference type="EMBL" id="MBJ6751194.1"/>
    </source>
</evidence>
<accession>A0ABS0YFU9</accession>
<dbReference type="PANTHER" id="PTHR43600:SF4">
    <property type="entry name" value="CYTOSOLIC NIFE-HYDROGENASE, ALPHA SUBUNIT"/>
    <property type="match status" value="1"/>
</dbReference>
<evidence type="ECO:0000313" key="3">
    <source>
        <dbReference type="Proteomes" id="UP000614714"/>
    </source>
</evidence>
<keyword evidence="3" id="KW-1185">Reference proteome</keyword>
<dbReference type="SUPFAM" id="SSF56762">
    <property type="entry name" value="HydB/Nqo4-like"/>
    <property type="match status" value="1"/>
</dbReference>
<dbReference type="InterPro" id="IPR001501">
    <property type="entry name" value="Ni-dep_hyd_lsu"/>
</dbReference>
<evidence type="ECO:0000256" key="1">
    <source>
        <dbReference type="ARBA" id="ARBA00023002"/>
    </source>
</evidence>
<sequence>MGSVIEIAPLTRLEGHGKVRVYREGCRVERVELQFVDSPRLFEALLVGKSFAEVPEIICRICALCSTVHKVTALLAVEDAFGVEVSEVTSLTRELMLQAGMIQDHALHLYCLVLPDLLGVRGVAELAQVAPELLKTGLAIKKAGNLVLETAGGRLIHPVNIRLGGLGRCLNKKELTRLKDALEKVLPAAREAHRLFSTPFPFPQLPAPDFLALHPSDRPLQGQLCRMADALTFPLRDYRQHIEETLLDYSNAKLSKVHGKEATVGAQARLNLDPDLEPLAATLFADHKHELVGKDMRGNNLAQAIEMCHATERALRLVDRLIELGPERAETQPIAPRAATGCAACEAPRGTLIHSYSFDPQGICIAADVITPTALNQGALARDLLALARGMEGEESSRMTTALERLIRCYDPCISCSVHVLSL</sequence>
<dbReference type="RefSeq" id="WP_199389677.1">
    <property type="nucleotide sequence ID" value="NZ_JAEMHL010000006.1"/>
</dbReference>
<gene>
    <name evidence="2" type="ORF">JFN91_13300</name>
</gene>
<dbReference type="PANTHER" id="PTHR43600">
    <property type="entry name" value="COENZYME F420 HYDROGENASE, SUBUNIT ALPHA"/>
    <property type="match status" value="1"/>
</dbReference>
<name>A0ABS0YFU9_9BACT</name>
<reference evidence="2 3" key="1">
    <citation type="submission" date="2020-12" db="EMBL/GenBank/DDBJ databases">
        <title>Geomonas sp. Red421, isolated from paddy soil.</title>
        <authorList>
            <person name="Xu Z."/>
            <person name="Zhang Z."/>
            <person name="Masuda Y."/>
            <person name="Itoh H."/>
            <person name="Senoo K."/>
        </authorList>
    </citation>
    <scope>NUCLEOTIDE SEQUENCE [LARGE SCALE GENOMIC DNA]</scope>
    <source>
        <strain evidence="2 3">Red421</strain>
    </source>
</reference>
<dbReference type="Proteomes" id="UP000614714">
    <property type="component" value="Unassembled WGS sequence"/>
</dbReference>
<dbReference type="InterPro" id="IPR018194">
    <property type="entry name" value="Ni-dep_hyd_lsu_Ni_BS"/>
</dbReference>
<keyword evidence="1" id="KW-0560">Oxidoreductase</keyword>
<dbReference type="InterPro" id="IPR029014">
    <property type="entry name" value="NiFe-Hase_large"/>
</dbReference>
<dbReference type="Gene3D" id="1.10.645.10">
    <property type="entry name" value="Cytochrome-c3 Hydrogenase, chain B"/>
    <property type="match status" value="1"/>
</dbReference>
<protein>
    <submittedName>
        <fullName evidence="2">Ni/Fe hydrogenase subunit alpha</fullName>
    </submittedName>
</protein>
<comment type="caution">
    <text evidence="2">The sequence shown here is derived from an EMBL/GenBank/DDBJ whole genome shotgun (WGS) entry which is preliminary data.</text>
</comment>
<dbReference type="PROSITE" id="PS00508">
    <property type="entry name" value="NI_HGENASE_L_2"/>
    <property type="match status" value="1"/>
</dbReference>
<organism evidence="2 3">
    <name type="scientific">Geomonas anaerohicana</name>
    <dbReference type="NCBI Taxonomy" id="2798583"/>
    <lineage>
        <taxon>Bacteria</taxon>
        <taxon>Pseudomonadati</taxon>
        <taxon>Thermodesulfobacteriota</taxon>
        <taxon>Desulfuromonadia</taxon>
        <taxon>Geobacterales</taxon>
        <taxon>Geobacteraceae</taxon>
        <taxon>Geomonas</taxon>
    </lineage>
</organism>
<dbReference type="EMBL" id="JAEMHL010000006">
    <property type="protein sequence ID" value="MBJ6751194.1"/>
    <property type="molecule type" value="Genomic_DNA"/>
</dbReference>
<proteinExistence type="predicted"/>